<dbReference type="InterPro" id="IPR012677">
    <property type="entry name" value="Nucleotide-bd_a/b_plait_sf"/>
</dbReference>
<feature type="domain" description="RRM" evidence="3">
    <location>
        <begin position="1"/>
        <end position="81"/>
    </location>
</feature>
<sequence>DMQQEDLLKLFSETVGPVKKAWVQRYRDATKVKSPTSHNHRGFGFVIFQESNAVDRFLGSDVSKFIPVRDGRKLEVKRAISSTDMPTDGLRRGPEESTKGRALHPAEAASMSMPPKNPQRNGSCSGPQPPAPRADGCGGAMATSAAGQSFGSMVQPMSGIMMPSPGMIVSQASPSPSPWPTMGGEHQQSMTPPPHVPPVMPAVAGVQMAAPAVRAQAGVVMRPSRNSRKVSDDMPSQLAYVLTCWAAQGQFRSTRMQVS</sequence>
<dbReference type="InterPro" id="IPR000504">
    <property type="entry name" value="RRM_dom"/>
</dbReference>
<accession>A0A812W1I6</accession>
<feature type="compositionally biased region" description="Basic and acidic residues" evidence="2">
    <location>
        <begin position="89"/>
        <end position="99"/>
    </location>
</feature>
<dbReference type="PROSITE" id="PS50102">
    <property type="entry name" value="RRM"/>
    <property type="match status" value="1"/>
</dbReference>
<reference evidence="4" key="1">
    <citation type="submission" date="2021-02" db="EMBL/GenBank/DDBJ databases">
        <authorList>
            <person name="Dougan E. K."/>
            <person name="Rhodes N."/>
            <person name="Thang M."/>
            <person name="Chan C."/>
        </authorList>
    </citation>
    <scope>NUCLEOTIDE SEQUENCE</scope>
</reference>
<dbReference type="AlphaFoldDB" id="A0A812W1I6"/>
<comment type="caution">
    <text evidence="4">The sequence shown here is derived from an EMBL/GenBank/DDBJ whole genome shotgun (WGS) entry which is preliminary data.</text>
</comment>
<feature type="region of interest" description="Disordered" evidence="2">
    <location>
        <begin position="79"/>
        <end position="142"/>
    </location>
</feature>
<protein>
    <submittedName>
        <fullName evidence="4">HNRNPA0 protein</fullName>
    </submittedName>
</protein>
<evidence type="ECO:0000313" key="4">
    <source>
        <dbReference type="EMBL" id="CAE7661864.1"/>
    </source>
</evidence>
<evidence type="ECO:0000256" key="1">
    <source>
        <dbReference type="PROSITE-ProRule" id="PRU00176"/>
    </source>
</evidence>
<keyword evidence="1" id="KW-0694">RNA-binding</keyword>
<name>A0A812W1I6_SYMPI</name>
<dbReference type="OrthoDB" id="421885at2759"/>
<gene>
    <name evidence="4" type="primary">HNRNPA0</name>
    <name evidence="4" type="ORF">SPIL2461_LOCUS17982</name>
</gene>
<dbReference type="GO" id="GO:0003723">
    <property type="term" value="F:RNA binding"/>
    <property type="evidence" value="ECO:0007669"/>
    <property type="project" value="UniProtKB-UniRule"/>
</dbReference>
<dbReference type="Gene3D" id="3.30.70.330">
    <property type="match status" value="1"/>
</dbReference>
<dbReference type="Proteomes" id="UP000649617">
    <property type="component" value="Unassembled WGS sequence"/>
</dbReference>
<feature type="non-terminal residue" evidence="4">
    <location>
        <position position="1"/>
    </location>
</feature>
<dbReference type="SUPFAM" id="SSF54928">
    <property type="entry name" value="RNA-binding domain, RBD"/>
    <property type="match status" value="1"/>
</dbReference>
<keyword evidence="5" id="KW-1185">Reference proteome</keyword>
<proteinExistence type="predicted"/>
<feature type="region of interest" description="Disordered" evidence="2">
    <location>
        <begin position="172"/>
        <end position="193"/>
    </location>
</feature>
<evidence type="ECO:0000259" key="3">
    <source>
        <dbReference type="PROSITE" id="PS50102"/>
    </source>
</evidence>
<evidence type="ECO:0000256" key="2">
    <source>
        <dbReference type="SAM" id="MobiDB-lite"/>
    </source>
</evidence>
<organism evidence="4 5">
    <name type="scientific">Symbiodinium pilosum</name>
    <name type="common">Dinoflagellate</name>
    <dbReference type="NCBI Taxonomy" id="2952"/>
    <lineage>
        <taxon>Eukaryota</taxon>
        <taxon>Sar</taxon>
        <taxon>Alveolata</taxon>
        <taxon>Dinophyceae</taxon>
        <taxon>Suessiales</taxon>
        <taxon>Symbiodiniaceae</taxon>
        <taxon>Symbiodinium</taxon>
    </lineage>
</organism>
<evidence type="ECO:0000313" key="5">
    <source>
        <dbReference type="Proteomes" id="UP000649617"/>
    </source>
</evidence>
<dbReference type="EMBL" id="CAJNIZ010043507">
    <property type="protein sequence ID" value="CAE7661864.1"/>
    <property type="molecule type" value="Genomic_DNA"/>
</dbReference>
<dbReference type="InterPro" id="IPR035979">
    <property type="entry name" value="RBD_domain_sf"/>
</dbReference>